<organism evidence="1">
    <name type="scientific">Corethron hystrix</name>
    <dbReference type="NCBI Taxonomy" id="216773"/>
    <lineage>
        <taxon>Eukaryota</taxon>
        <taxon>Sar</taxon>
        <taxon>Stramenopiles</taxon>
        <taxon>Ochrophyta</taxon>
        <taxon>Bacillariophyta</taxon>
        <taxon>Coscinodiscophyceae</taxon>
        <taxon>Corethrophycidae</taxon>
        <taxon>Corethrales</taxon>
        <taxon>Corethraceae</taxon>
        <taxon>Corethron</taxon>
    </lineage>
</organism>
<dbReference type="EMBL" id="HBFR01023104">
    <property type="protein sequence ID" value="CAD8889384.1"/>
    <property type="molecule type" value="Transcribed_RNA"/>
</dbReference>
<name>A0A7S1FV20_9STRA</name>
<gene>
    <name evidence="1" type="ORF">CHYS00102_LOCUS16589</name>
</gene>
<evidence type="ECO:0008006" key="2">
    <source>
        <dbReference type="Google" id="ProtNLM"/>
    </source>
</evidence>
<reference evidence="1" key="1">
    <citation type="submission" date="2021-01" db="EMBL/GenBank/DDBJ databases">
        <authorList>
            <person name="Corre E."/>
            <person name="Pelletier E."/>
            <person name="Niang G."/>
            <person name="Scheremetjew M."/>
            <person name="Finn R."/>
            <person name="Kale V."/>
            <person name="Holt S."/>
            <person name="Cochrane G."/>
            <person name="Meng A."/>
            <person name="Brown T."/>
            <person name="Cohen L."/>
        </authorList>
    </citation>
    <scope>NUCLEOTIDE SEQUENCE</scope>
    <source>
        <strain evidence="1">308</strain>
    </source>
</reference>
<protein>
    <recommendedName>
        <fullName evidence="2">O-fucosyltransferase family protein</fullName>
    </recommendedName>
</protein>
<sequence>MVSVTSPSVRRRSTLKASLVVLISSLLILLSLMQFCLLLKKCGNITFSKNKKSTPTENTKSVEGQWLKEVIVFADSSPYNKKNETLPQHTSHVQKIVEYRPSSGDRVRDAVENYLRGADGPSGVSWRDVAFSFLDENLPLSFEMEPSNLPLFRSESVDKNHTLALLEPMLTGGFRNQVLRFTAFVQYAVAHNMREILLPSIKWCDRMGGTEGAVLHDELFDVDYWNNFDQKGSWGWGLPKLVPYDEKRHIHWDPTTGRFTNIDTDRAIGRAVKKGQTNPAGFGGGFVFKVGKKNRRSWDQQKNGGGTLWSVYGDYKMHGLKSYRRRVQKAGVENVQIPQDVEVEIMIERALRPGKKLRDIIDDNVGRYKKDKKSDNGNYVALHARVEPDMQEHFACPDKMVRDLGNIFQMVASGPFYDTTSRLFVACNRPWMEQYDLQNTMIANQNIANLNILRGALKGGLDSSGKVVQDPTVRVLEAGDTAVSSLPPHMKSISASIVNYFIAAEAAVFVGTPVSSYSVAVWHTRSKRGIGGNYKVTPDGLEKIPDPPPLFHC</sequence>
<evidence type="ECO:0000313" key="1">
    <source>
        <dbReference type="EMBL" id="CAD8889384.1"/>
    </source>
</evidence>
<dbReference type="AlphaFoldDB" id="A0A7S1FV20"/>
<dbReference type="Gene3D" id="3.40.50.11350">
    <property type="match status" value="1"/>
</dbReference>
<accession>A0A7S1FV20</accession>
<proteinExistence type="predicted"/>